<dbReference type="Proteomes" id="UP000605970">
    <property type="component" value="Unassembled WGS sequence"/>
</dbReference>
<evidence type="ECO:0000256" key="1">
    <source>
        <dbReference type="SAM" id="Phobius"/>
    </source>
</evidence>
<feature type="transmembrane region" description="Helical" evidence="1">
    <location>
        <begin position="65"/>
        <end position="90"/>
    </location>
</feature>
<organism evidence="2 3">
    <name type="scientific">Meloidogyne graminicola</name>
    <dbReference type="NCBI Taxonomy" id="189291"/>
    <lineage>
        <taxon>Eukaryota</taxon>
        <taxon>Metazoa</taxon>
        <taxon>Ecdysozoa</taxon>
        <taxon>Nematoda</taxon>
        <taxon>Chromadorea</taxon>
        <taxon>Rhabditida</taxon>
        <taxon>Tylenchina</taxon>
        <taxon>Tylenchomorpha</taxon>
        <taxon>Tylenchoidea</taxon>
        <taxon>Meloidogynidae</taxon>
        <taxon>Meloidogyninae</taxon>
        <taxon>Meloidogyne</taxon>
    </lineage>
</organism>
<feature type="transmembrane region" description="Helical" evidence="1">
    <location>
        <begin position="97"/>
        <end position="128"/>
    </location>
</feature>
<keyword evidence="1" id="KW-0812">Transmembrane</keyword>
<comment type="caution">
    <text evidence="2">The sequence shown here is derived from an EMBL/GenBank/DDBJ whole genome shotgun (WGS) entry which is preliminary data.</text>
</comment>
<protein>
    <recommendedName>
        <fullName evidence="4">7TM_GPCR_Srx domain-containing protein</fullName>
    </recommendedName>
</protein>
<evidence type="ECO:0000313" key="3">
    <source>
        <dbReference type="Proteomes" id="UP000605970"/>
    </source>
</evidence>
<dbReference type="OrthoDB" id="5873245at2759"/>
<keyword evidence="3" id="KW-1185">Reference proteome</keyword>
<keyword evidence="1" id="KW-1133">Transmembrane helix</keyword>
<dbReference type="EMBL" id="JABEBT010000070">
    <property type="protein sequence ID" value="KAF7633788.1"/>
    <property type="molecule type" value="Genomic_DNA"/>
</dbReference>
<dbReference type="SUPFAM" id="SSF81321">
    <property type="entry name" value="Family A G protein-coupled receptor-like"/>
    <property type="match status" value="1"/>
</dbReference>
<accession>A0A8S9ZKB3</accession>
<proteinExistence type="predicted"/>
<evidence type="ECO:0000313" key="2">
    <source>
        <dbReference type="EMBL" id="KAF7633788.1"/>
    </source>
</evidence>
<sequence length="278" mass="32520">MELFLFRHNEYEHLYNCTNIIIDSIPIEKRKWTFQSFVDISALIIIGFIQSWLSFHGTVFCSYPTFNYIIGSIVLGLWIAESTADIILALNRIRLNIWLLICSVYALYWVFFAKPVFFSGIHFAWFFFPFIGYKDDVNNEFVYNLHNFHDLSIAILSPVIYLLFVLSLVVKNKALRNENATNENINTSFSRAEKMTFIQVFIISLMNTVSGSMYVLMQHITPQRWLIILAQFSWLHIHGFPPVIYLFLNKTIRNDCLKLLQKIFRKNQVSNVNGAGMI</sequence>
<evidence type="ECO:0008006" key="4">
    <source>
        <dbReference type="Google" id="ProtNLM"/>
    </source>
</evidence>
<dbReference type="AlphaFoldDB" id="A0A8S9ZKB3"/>
<feature type="transmembrane region" description="Helical" evidence="1">
    <location>
        <begin position="223"/>
        <end position="248"/>
    </location>
</feature>
<dbReference type="PANTHER" id="PTHR23021">
    <property type="entry name" value="SERPENTINE RECEPTOR, CLASS T"/>
    <property type="match status" value="1"/>
</dbReference>
<dbReference type="InterPro" id="IPR019425">
    <property type="entry name" value="7TM_GPCR_serpentine_rcpt_Srt"/>
</dbReference>
<name>A0A8S9ZKB3_9BILA</name>
<dbReference type="PANTHER" id="PTHR23021:SF11">
    <property type="entry name" value="SERPENTINE RECEPTOR, CLASS T"/>
    <property type="match status" value="1"/>
</dbReference>
<feature type="transmembrane region" description="Helical" evidence="1">
    <location>
        <begin position="148"/>
        <end position="170"/>
    </location>
</feature>
<reference evidence="2" key="1">
    <citation type="journal article" date="2020" name="Ecol. Evol.">
        <title>Genome structure and content of the rice root-knot nematode (Meloidogyne graminicola).</title>
        <authorList>
            <person name="Phan N.T."/>
            <person name="Danchin E.G.J."/>
            <person name="Klopp C."/>
            <person name="Perfus-Barbeoch L."/>
            <person name="Kozlowski D.K."/>
            <person name="Koutsovoulos G.D."/>
            <person name="Lopez-Roques C."/>
            <person name="Bouchez O."/>
            <person name="Zahm M."/>
            <person name="Besnard G."/>
            <person name="Bellafiore S."/>
        </authorList>
    </citation>
    <scope>NUCLEOTIDE SEQUENCE</scope>
    <source>
        <strain evidence="2">VN-18</strain>
    </source>
</reference>
<dbReference type="Pfam" id="PF10321">
    <property type="entry name" value="7TM_GPCR_Srt"/>
    <property type="match status" value="1"/>
</dbReference>
<feature type="transmembrane region" description="Helical" evidence="1">
    <location>
        <begin position="197"/>
        <end position="217"/>
    </location>
</feature>
<keyword evidence="1" id="KW-0472">Membrane</keyword>
<feature type="transmembrane region" description="Helical" evidence="1">
    <location>
        <begin position="32"/>
        <end position="53"/>
    </location>
</feature>
<gene>
    <name evidence="2" type="ORF">Mgra_00006856</name>
</gene>